<feature type="domain" description="SLH" evidence="3">
    <location>
        <begin position="264"/>
        <end position="283"/>
    </location>
</feature>
<dbReference type="AlphaFoldDB" id="A0A1G5LBS7"/>
<dbReference type="EMBL" id="FMUS01000050">
    <property type="protein sequence ID" value="SCZ10403.1"/>
    <property type="molecule type" value="Genomic_DNA"/>
</dbReference>
<feature type="domain" description="SLH" evidence="3">
    <location>
        <begin position="363"/>
        <end position="404"/>
    </location>
</feature>
<keyword evidence="5" id="KW-1185">Reference proteome</keyword>
<dbReference type="PANTHER" id="PTHR43308">
    <property type="entry name" value="OUTER MEMBRANE PROTEIN ALPHA-RELATED"/>
    <property type="match status" value="1"/>
</dbReference>
<organism evidence="4 5">
    <name type="scientific">Alkaliphilus peptidifermentans DSM 18978</name>
    <dbReference type="NCBI Taxonomy" id="1120976"/>
    <lineage>
        <taxon>Bacteria</taxon>
        <taxon>Bacillati</taxon>
        <taxon>Bacillota</taxon>
        <taxon>Clostridia</taxon>
        <taxon>Peptostreptococcales</taxon>
        <taxon>Natronincolaceae</taxon>
        <taxon>Alkaliphilus</taxon>
    </lineage>
</organism>
<reference evidence="4 5" key="1">
    <citation type="submission" date="2016-10" db="EMBL/GenBank/DDBJ databases">
        <authorList>
            <person name="de Groot N.N."/>
        </authorList>
    </citation>
    <scope>NUCLEOTIDE SEQUENCE [LARGE SCALE GENOMIC DNA]</scope>
    <source>
        <strain evidence="4 5">DSM 18978</strain>
    </source>
</reference>
<gene>
    <name evidence="4" type="ORF">SAMN03080606_04279</name>
</gene>
<dbReference type="InterPro" id="IPR051465">
    <property type="entry name" value="Cell_Envelope_Struct_Comp"/>
</dbReference>
<evidence type="ECO:0000256" key="1">
    <source>
        <dbReference type="ARBA" id="ARBA00022737"/>
    </source>
</evidence>
<keyword evidence="1" id="KW-0677">Repeat</keyword>
<proteinExistence type="predicted"/>
<evidence type="ECO:0000259" key="3">
    <source>
        <dbReference type="Pfam" id="PF00395"/>
    </source>
</evidence>
<dbReference type="OrthoDB" id="174569at2"/>
<feature type="compositionally biased region" description="Acidic residues" evidence="2">
    <location>
        <begin position="206"/>
        <end position="217"/>
    </location>
</feature>
<protein>
    <submittedName>
        <fullName evidence="4">S-layer homology domain-containing protein</fullName>
    </submittedName>
</protein>
<dbReference type="InterPro" id="IPR001119">
    <property type="entry name" value="SLH_dom"/>
</dbReference>
<feature type="region of interest" description="Disordered" evidence="2">
    <location>
        <begin position="205"/>
        <end position="231"/>
    </location>
</feature>
<evidence type="ECO:0000313" key="5">
    <source>
        <dbReference type="Proteomes" id="UP000198636"/>
    </source>
</evidence>
<name>A0A1G5LBS7_9FIRM</name>
<feature type="domain" description="SLH" evidence="3">
    <location>
        <begin position="304"/>
        <end position="347"/>
    </location>
</feature>
<evidence type="ECO:0000256" key="2">
    <source>
        <dbReference type="SAM" id="MobiDB-lite"/>
    </source>
</evidence>
<feature type="non-terminal residue" evidence="4">
    <location>
        <position position="1"/>
    </location>
</feature>
<evidence type="ECO:0000313" key="4">
    <source>
        <dbReference type="EMBL" id="SCZ10403.1"/>
    </source>
</evidence>
<accession>A0A1G5LBS7</accession>
<sequence>EEEPFAEIEAKVLVANPVVGSVSYENIPAGYKLDAVNSTELPFTVTVEANVIKVYYIVGETQELEYTVEYYMNGEEEPFEVIYGLVLASNPVVENVSYENMPIGFELDEAISTELPFEVFIAEQDIIKVYYKARTDISYTVNYYLNNTTTSVASTKIVENQTFGNDVTENAISISGYSLVSQSSVTITLELEDNVINFYYRAVGSSDDDSRDDDSRDDDNRTDDSSPPTIVSPSVVEEEEVIELLDDEIPLGALDRENHFQYLRGYPDNTIRPEGLITREEVAAVFYRLLTDSYRESIFTMEHSFTDVEEGRWSTKHIATLANAGIIKGYSDGTFRPGQYITKAELAVIASRFDKLSPFEGDSFSDISDHWANTYINSAAAKGWVNGYSDGTFKPDKYISRAEFVTLVNNVLGRKVKKEDILPEARQFPDLDESAWYYEAIQAAINSHYYIRLEDGYQIWTEIYYPELDM</sequence>
<dbReference type="RefSeq" id="WP_143003139.1">
    <property type="nucleotide sequence ID" value="NZ_FMUS01000050.1"/>
</dbReference>
<dbReference type="STRING" id="1120976.SAMN03080606_04279"/>
<dbReference type="Pfam" id="PF00395">
    <property type="entry name" value="SLH"/>
    <property type="match status" value="3"/>
</dbReference>
<dbReference type="PANTHER" id="PTHR43308:SF5">
    <property type="entry name" value="S-LAYER PROTEIN _ PEPTIDOGLYCAN ENDO-BETA-N-ACETYLGLUCOSAMINIDASE"/>
    <property type="match status" value="1"/>
</dbReference>
<dbReference type="Proteomes" id="UP000198636">
    <property type="component" value="Unassembled WGS sequence"/>
</dbReference>